<organism evidence="1 2">
    <name type="scientific">Armillaria solidipes</name>
    <dbReference type="NCBI Taxonomy" id="1076256"/>
    <lineage>
        <taxon>Eukaryota</taxon>
        <taxon>Fungi</taxon>
        <taxon>Dikarya</taxon>
        <taxon>Basidiomycota</taxon>
        <taxon>Agaricomycotina</taxon>
        <taxon>Agaricomycetes</taxon>
        <taxon>Agaricomycetidae</taxon>
        <taxon>Agaricales</taxon>
        <taxon>Marasmiineae</taxon>
        <taxon>Physalacriaceae</taxon>
        <taxon>Armillaria</taxon>
    </lineage>
</organism>
<protein>
    <submittedName>
        <fullName evidence="1">Uncharacterized protein</fullName>
    </submittedName>
</protein>
<feature type="non-terminal residue" evidence="1">
    <location>
        <position position="1"/>
    </location>
</feature>
<sequence>DNNACQIYSSSDSLISADNLFLHISNFSDSPIVISKGQVLSKVYNLRNWLD</sequence>
<reference evidence="2" key="1">
    <citation type="journal article" date="2017" name="Nat. Ecol. Evol.">
        <title>Genome expansion and lineage-specific genetic innovations in the forest pathogenic fungi Armillaria.</title>
        <authorList>
            <person name="Sipos G."/>
            <person name="Prasanna A.N."/>
            <person name="Walter M.C."/>
            <person name="O'Connor E."/>
            <person name="Balint B."/>
            <person name="Krizsan K."/>
            <person name="Kiss B."/>
            <person name="Hess J."/>
            <person name="Varga T."/>
            <person name="Slot J."/>
            <person name="Riley R."/>
            <person name="Boka B."/>
            <person name="Rigling D."/>
            <person name="Barry K."/>
            <person name="Lee J."/>
            <person name="Mihaltcheva S."/>
            <person name="LaButti K."/>
            <person name="Lipzen A."/>
            <person name="Waldron R."/>
            <person name="Moloney N.M."/>
            <person name="Sperisen C."/>
            <person name="Kredics L."/>
            <person name="Vagvoelgyi C."/>
            <person name="Patrignani A."/>
            <person name="Fitzpatrick D."/>
            <person name="Nagy I."/>
            <person name="Doyle S."/>
            <person name="Anderson J.B."/>
            <person name="Grigoriev I.V."/>
            <person name="Gueldener U."/>
            <person name="Muensterkoetter M."/>
            <person name="Nagy L.G."/>
        </authorList>
    </citation>
    <scope>NUCLEOTIDE SEQUENCE [LARGE SCALE GENOMIC DNA]</scope>
    <source>
        <strain evidence="2">28-4</strain>
    </source>
</reference>
<dbReference type="AlphaFoldDB" id="A0A2H3B7U7"/>
<dbReference type="EMBL" id="KZ293444">
    <property type="protein sequence ID" value="PBK65750.1"/>
    <property type="molecule type" value="Genomic_DNA"/>
</dbReference>
<dbReference type="STRING" id="1076256.A0A2H3B7U7"/>
<gene>
    <name evidence="1" type="ORF">ARMSODRAFT_891514</name>
</gene>
<keyword evidence="2" id="KW-1185">Reference proteome</keyword>
<proteinExistence type="predicted"/>
<name>A0A2H3B7U7_9AGAR</name>
<evidence type="ECO:0000313" key="1">
    <source>
        <dbReference type="EMBL" id="PBK65750.1"/>
    </source>
</evidence>
<evidence type="ECO:0000313" key="2">
    <source>
        <dbReference type="Proteomes" id="UP000218334"/>
    </source>
</evidence>
<accession>A0A2H3B7U7</accession>
<dbReference type="Proteomes" id="UP000218334">
    <property type="component" value="Unassembled WGS sequence"/>
</dbReference>